<dbReference type="Pfam" id="PF00534">
    <property type="entry name" value="Glycos_transf_1"/>
    <property type="match status" value="1"/>
</dbReference>
<accession>A0A0F0LQD4</accession>
<sequence length="367" mass="40437">MAGLIVTEWIETSGGAERVLDSMGEVFRDSEIFCLWDDAPGRFDPGRVSESWLSRTPFRRHKAAALPLLDATWRRAPVRDDVDWVLASSYVFAHHVRMPDPSVPKFVYAHSPARYLWDPESDERGRHAIVRAASPLFRGIDRRRAQEATSIAANSEFVRDRIARAWRRDATVIHPPVAVEAIRAQADWSGQVLDADERRILERLPETFVMGASRFTPYKALDLVIAAADRAGLPAVIVGRGPDELRLRACAHEAHIPVEFVISPSDALMYALMQRSAVFVFPPIEDFGIVPVEAQAAGTPVVTGPVGGQIEAIMPGVSGVIAASTDPADLAAAIDAALRLAPFDSEILTERFGADRFARELREFVQV</sequence>
<keyword evidence="1 5" id="KW-0328">Glycosyltransferase</keyword>
<feature type="domain" description="Glycosyltransferase subfamily 4-like N-terminal" evidence="4">
    <location>
        <begin position="14"/>
        <end position="180"/>
    </location>
</feature>
<dbReference type="Gene3D" id="3.40.50.2000">
    <property type="entry name" value="Glycogen Phosphorylase B"/>
    <property type="match status" value="2"/>
</dbReference>
<feature type="domain" description="Glycosyl transferase family 1" evidence="3">
    <location>
        <begin position="203"/>
        <end position="340"/>
    </location>
</feature>
<dbReference type="PANTHER" id="PTHR12526">
    <property type="entry name" value="GLYCOSYLTRANSFERASE"/>
    <property type="match status" value="1"/>
</dbReference>
<dbReference type="STRING" id="582680.RS86_00971"/>
<dbReference type="EC" id="2.4.1.57" evidence="5"/>
<reference evidence="5 6" key="1">
    <citation type="submission" date="2015-02" db="EMBL/GenBank/DDBJ databases">
        <title>Draft genome sequences of ten Microbacterium spp. with emphasis on heavy metal contaminated environments.</title>
        <authorList>
            <person name="Corretto E."/>
        </authorList>
    </citation>
    <scope>NUCLEOTIDE SEQUENCE [LARGE SCALE GENOMIC DNA]</scope>
    <source>
        <strain evidence="5 6">ARN176</strain>
    </source>
</reference>
<dbReference type="AlphaFoldDB" id="A0A0F0LQD4"/>
<keyword evidence="6" id="KW-1185">Reference proteome</keyword>
<dbReference type="InterPro" id="IPR001296">
    <property type="entry name" value="Glyco_trans_1"/>
</dbReference>
<organism evidence="5 6">
    <name type="scientific">Microbacterium azadirachtae</name>
    <dbReference type="NCBI Taxonomy" id="582680"/>
    <lineage>
        <taxon>Bacteria</taxon>
        <taxon>Bacillati</taxon>
        <taxon>Actinomycetota</taxon>
        <taxon>Actinomycetes</taxon>
        <taxon>Micrococcales</taxon>
        <taxon>Microbacteriaceae</taxon>
        <taxon>Microbacterium</taxon>
    </lineage>
</organism>
<evidence type="ECO:0000256" key="1">
    <source>
        <dbReference type="ARBA" id="ARBA00022676"/>
    </source>
</evidence>
<dbReference type="SUPFAM" id="SSF53756">
    <property type="entry name" value="UDP-Glycosyltransferase/glycogen phosphorylase"/>
    <property type="match status" value="1"/>
</dbReference>
<dbReference type="InterPro" id="IPR028098">
    <property type="entry name" value="Glyco_trans_4-like_N"/>
</dbReference>
<evidence type="ECO:0000313" key="5">
    <source>
        <dbReference type="EMBL" id="KJL34485.1"/>
    </source>
</evidence>
<evidence type="ECO:0000259" key="4">
    <source>
        <dbReference type="Pfam" id="PF13439"/>
    </source>
</evidence>
<proteinExistence type="predicted"/>
<evidence type="ECO:0000259" key="3">
    <source>
        <dbReference type="Pfam" id="PF00534"/>
    </source>
</evidence>
<protein>
    <submittedName>
        <fullName evidence="5">GDP-mannose-dependent alpha-(1-6)-phosphatidylinositol monomannoside mannosyltransferase</fullName>
        <ecNumber evidence="5">2.4.1.57</ecNumber>
    </submittedName>
</protein>
<evidence type="ECO:0000313" key="6">
    <source>
        <dbReference type="Proteomes" id="UP000033740"/>
    </source>
</evidence>
<dbReference type="GO" id="GO:0016757">
    <property type="term" value="F:glycosyltransferase activity"/>
    <property type="evidence" value="ECO:0007669"/>
    <property type="project" value="UniProtKB-KW"/>
</dbReference>
<name>A0A0F0LQD4_9MICO</name>
<dbReference type="Proteomes" id="UP000033740">
    <property type="component" value="Unassembled WGS sequence"/>
</dbReference>
<evidence type="ECO:0000256" key="2">
    <source>
        <dbReference type="ARBA" id="ARBA00022679"/>
    </source>
</evidence>
<dbReference type="PATRIC" id="fig|582680.6.peg.998"/>
<dbReference type="EMBL" id="JYIX01000028">
    <property type="protein sequence ID" value="KJL34485.1"/>
    <property type="molecule type" value="Genomic_DNA"/>
</dbReference>
<dbReference type="RefSeq" id="WP_045271082.1">
    <property type="nucleotide sequence ID" value="NZ_JYIX01000028.1"/>
</dbReference>
<gene>
    <name evidence="5" type="primary">pimB</name>
    <name evidence="5" type="ORF">RS86_00971</name>
</gene>
<dbReference type="Pfam" id="PF13439">
    <property type="entry name" value="Glyco_transf_4"/>
    <property type="match status" value="1"/>
</dbReference>
<comment type="caution">
    <text evidence="5">The sequence shown here is derived from an EMBL/GenBank/DDBJ whole genome shotgun (WGS) entry which is preliminary data.</text>
</comment>
<keyword evidence="2 5" id="KW-0808">Transferase</keyword>
<dbReference type="PANTHER" id="PTHR12526:SF584">
    <property type="entry name" value="GLYCOSYLTRANSFERASE"/>
    <property type="match status" value="1"/>
</dbReference>